<dbReference type="CDD" id="cd00200">
    <property type="entry name" value="WD40"/>
    <property type="match status" value="2"/>
</dbReference>
<dbReference type="InterPro" id="IPR019775">
    <property type="entry name" value="WD40_repeat_CS"/>
</dbReference>
<feature type="repeat" description="WD" evidence="7">
    <location>
        <begin position="1260"/>
        <end position="1294"/>
    </location>
</feature>
<evidence type="ECO:0000313" key="12">
    <source>
        <dbReference type="EMBL" id="KUI69792.1"/>
    </source>
</evidence>
<evidence type="ECO:0000256" key="1">
    <source>
        <dbReference type="ARBA" id="ARBA00022574"/>
    </source>
</evidence>
<feature type="repeat" description="WD" evidence="7">
    <location>
        <begin position="1297"/>
        <end position="1338"/>
    </location>
</feature>
<feature type="repeat" description="WD" evidence="7">
    <location>
        <begin position="992"/>
        <end position="1023"/>
    </location>
</feature>
<proteinExistence type="inferred from homology"/>
<dbReference type="InterPro" id="IPR031359">
    <property type="entry name" value="NACHT_N"/>
</dbReference>
<keyword evidence="13" id="KW-1185">Reference proteome</keyword>
<keyword evidence="1 7" id="KW-0853">WD repeat</keyword>
<dbReference type="PROSITE" id="PS50082">
    <property type="entry name" value="WD_REPEATS_2"/>
    <property type="match status" value="9"/>
</dbReference>
<feature type="repeat" description="WD" evidence="7">
    <location>
        <begin position="950"/>
        <end position="991"/>
    </location>
</feature>
<dbReference type="InterPro" id="IPR036322">
    <property type="entry name" value="WD40_repeat_dom_sf"/>
</dbReference>
<dbReference type="InterPro" id="IPR015943">
    <property type="entry name" value="WD40/YVTN_repeat-like_dom_sf"/>
</dbReference>
<comment type="similarity">
    <text evidence="4">Belongs to the WD repeat MDV1/CAF4 family.</text>
</comment>
<dbReference type="InterPro" id="IPR011047">
    <property type="entry name" value="Quinoprotein_ADH-like_sf"/>
</dbReference>
<feature type="region of interest" description="Disordered" evidence="8">
    <location>
        <begin position="1"/>
        <end position="104"/>
    </location>
</feature>
<evidence type="ECO:0000256" key="4">
    <source>
        <dbReference type="ARBA" id="ARBA00038415"/>
    </source>
</evidence>
<dbReference type="PRINTS" id="PR00320">
    <property type="entry name" value="GPROTEINBRPT"/>
</dbReference>
<feature type="repeat" description="WD" evidence="7">
    <location>
        <begin position="1339"/>
        <end position="1375"/>
    </location>
</feature>
<feature type="region of interest" description="Disordered" evidence="8">
    <location>
        <begin position="1500"/>
        <end position="1526"/>
    </location>
</feature>
<feature type="repeat" description="WD" evidence="7">
    <location>
        <begin position="1119"/>
        <end position="1160"/>
    </location>
</feature>
<organism evidence="12 13">
    <name type="scientific">Cytospora mali</name>
    <name type="common">Apple Valsa canker fungus</name>
    <name type="synonym">Valsa mali</name>
    <dbReference type="NCBI Taxonomy" id="578113"/>
    <lineage>
        <taxon>Eukaryota</taxon>
        <taxon>Fungi</taxon>
        <taxon>Dikarya</taxon>
        <taxon>Ascomycota</taxon>
        <taxon>Pezizomycotina</taxon>
        <taxon>Sordariomycetes</taxon>
        <taxon>Sordariomycetidae</taxon>
        <taxon>Diaporthales</taxon>
        <taxon>Cytosporaceae</taxon>
        <taxon>Cytospora</taxon>
    </lineage>
</organism>
<feature type="domain" description="WDHD1 first WD40" evidence="10">
    <location>
        <begin position="1077"/>
        <end position="1339"/>
    </location>
</feature>
<comment type="function">
    <text evidence="6">Involved in mitochondrial fission. Acts as an adapter protein required to form mitochondrial fission complexes. Formation of these complexes is required to promote constriction and fission of the mitochondrial compartment at a late step in mitochondrial division.</text>
</comment>
<gene>
    <name evidence="12" type="ORF">VM1G_04805</name>
</gene>
<evidence type="ECO:0000256" key="8">
    <source>
        <dbReference type="SAM" id="MobiDB-lite"/>
    </source>
</evidence>
<dbReference type="Pfam" id="PF24817">
    <property type="entry name" value="WD40_WDHD1_1st"/>
    <property type="match status" value="1"/>
</dbReference>
<feature type="repeat" description="WD" evidence="7">
    <location>
        <begin position="1202"/>
        <end position="1233"/>
    </location>
</feature>
<evidence type="ECO:0000259" key="11">
    <source>
        <dbReference type="Pfam" id="PF24883"/>
    </source>
</evidence>
<feature type="domain" description="NWD NACHT-NTPase N-terminal" evidence="9">
    <location>
        <begin position="109"/>
        <end position="318"/>
    </location>
</feature>
<dbReference type="Pfam" id="PF17100">
    <property type="entry name" value="NACHT_N"/>
    <property type="match status" value="1"/>
</dbReference>
<evidence type="ECO:0000259" key="10">
    <source>
        <dbReference type="Pfam" id="PF24817"/>
    </source>
</evidence>
<feature type="compositionally biased region" description="Low complexity" evidence="8">
    <location>
        <begin position="36"/>
        <end position="49"/>
    </location>
</feature>
<dbReference type="OrthoDB" id="538223at2759"/>
<evidence type="ECO:0000256" key="6">
    <source>
        <dbReference type="ARBA" id="ARBA00043913"/>
    </source>
</evidence>
<dbReference type="InterPro" id="IPR001680">
    <property type="entry name" value="WD40_rpt"/>
</dbReference>
<feature type="compositionally biased region" description="Polar residues" evidence="8">
    <location>
        <begin position="9"/>
        <end position="31"/>
    </location>
</feature>
<dbReference type="Pfam" id="PF24883">
    <property type="entry name" value="NPHP3_N"/>
    <property type="match status" value="1"/>
</dbReference>
<keyword evidence="3" id="KW-0175">Coiled coil</keyword>
<reference evidence="12" key="1">
    <citation type="submission" date="2014-12" db="EMBL/GenBank/DDBJ databases">
        <title>Genome Sequence of Valsa Canker Pathogens Uncovers a Specific Adaption of Colonization on Woody Bark.</title>
        <authorList>
            <person name="Yin Z."/>
            <person name="Liu H."/>
            <person name="Gao X."/>
            <person name="Li Z."/>
            <person name="Song N."/>
            <person name="Ke X."/>
            <person name="Dai Q."/>
            <person name="Wu Y."/>
            <person name="Sun Y."/>
            <person name="Xu J.-R."/>
            <person name="Kang Z.K."/>
            <person name="Wang L."/>
            <person name="Huang L."/>
        </authorList>
    </citation>
    <scope>NUCLEOTIDE SEQUENCE [LARGE SCALE GENOMIC DNA]</scope>
    <source>
        <strain evidence="12">03-8</strain>
    </source>
</reference>
<dbReference type="Pfam" id="PF00400">
    <property type="entry name" value="WD40"/>
    <property type="match status" value="4"/>
</dbReference>
<dbReference type="InterPro" id="IPR020472">
    <property type="entry name" value="WD40_PAC1"/>
</dbReference>
<accession>A0A194W0J3</accession>
<feature type="compositionally biased region" description="Basic and acidic residues" evidence="8">
    <location>
        <begin position="65"/>
        <end position="75"/>
    </location>
</feature>
<keyword evidence="2" id="KW-0677">Repeat</keyword>
<dbReference type="Gene3D" id="2.130.10.10">
    <property type="entry name" value="YVTN repeat-like/Quinoprotein amine dehydrogenase"/>
    <property type="match status" value="3"/>
</dbReference>
<evidence type="ECO:0000313" key="13">
    <source>
        <dbReference type="Proteomes" id="UP000078559"/>
    </source>
</evidence>
<dbReference type="EMBL" id="CM003102">
    <property type="protein sequence ID" value="KUI69792.1"/>
    <property type="molecule type" value="Genomic_DNA"/>
</dbReference>
<dbReference type="Proteomes" id="UP000078559">
    <property type="component" value="Chromosome 5"/>
</dbReference>
<evidence type="ECO:0000256" key="2">
    <source>
        <dbReference type="ARBA" id="ARBA00022737"/>
    </source>
</evidence>
<dbReference type="SUPFAM" id="SSF50978">
    <property type="entry name" value="WD40 repeat-like"/>
    <property type="match status" value="1"/>
</dbReference>
<name>A0A194W0J3_CYTMA</name>
<evidence type="ECO:0000256" key="7">
    <source>
        <dbReference type="PROSITE-ProRule" id="PRU00221"/>
    </source>
</evidence>
<dbReference type="PANTHER" id="PTHR22847">
    <property type="entry name" value="WD40 REPEAT PROTEIN"/>
    <property type="match status" value="1"/>
</dbReference>
<dbReference type="PANTHER" id="PTHR22847:SF637">
    <property type="entry name" value="WD REPEAT DOMAIN 5B"/>
    <property type="match status" value="1"/>
</dbReference>
<dbReference type="SUPFAM" id="SSF101908">
    <property type="entry name" value="Putative isomerase YbhE"/>
    <property type="match status" value="1"/>
</dbReference>
<feature type="repeat" description="WD" evidence="7">
    <location>
        <begin position="1161"/>
        <end position="1202"/>
    </location>
</feature>
<feature type="compositionally biased region" description="Basic and acidic residues" evidence="8">
    <location>
        <begin position="91"/>
        <end position="100"/>
    </location>
</feature>
<dbReference type="SMR" id="A0A194W0J3"/>
<dbReference type="SMART" id="SM00320">
    <property type="entry name" value="WD40"/>
    <property type="match status" value="11"/>
</dbReference>
<dbReference type="SUPFAM" id="SSF50998">
    <property type="entry name" value="Quinoprotein alcohol dehydrogenase-like"/>
    <property type="match status" value="1"/>
</dbReference>
<feature type="domain" description="Nephrocystin 3-like N-terminal" evidence="11">
    <location>
        <begin position="415"/>
        <end position="586"/>
    </location>
</feature>
<evidence type="ECO:0000256" key="3">
    <source>
        <dbReference type="ARBA" id="ARBA00023054"/>
    </source>
</evidence>
<evidence type="ECO:0000256" key="5">
    <source>
        <dbReference type="ARBA" id="ARBA00039789"/>
    </source>
</evidence>
<protein>
    <recommendedName>
        <fullName evidence="5">Mitochondrial division protein 1</fullName>
    </recommendedName>
</protein>
<dbReference type="InterPro" id="IPR056884">
    <property type="entry name" value="NPHP3-like_N"/>
</dbReference>
<feature type="repeat" description="WD" evidence="7">
    <location>
        <begin position="1075"/>
        <end position="1107"/>
    </location>
</feature>
<evidence type="ECO:0000259" key="9">
    <source>
        <dbReference type="Pfam" id="PF17100"/>
    </source>
</evidence>
<dbReference type="PROSITE" id="PS50294">
    <property type="entry name" value="WD_REPEATS_REGION"/>
    <property type="match status" value="7"/>
</dbReference>
<sequence length="1594" mass="178515">MSPFKGGQDVQQNQCEETSHSTAGGSKQDASGRSFGIASSGGTEASAASPTKVESKSHISSMIDAKIDKADVRDGDVDEAVEQQAPSPESDSFHLSRNEAPHASSAEAERFWDVAYDHLKEEYPNMVSWYEVIVSLNMQQEDSSPTLYDPTWLSPRLRPFQNKISQDDALARRKQMQHLMDTWFNEPNEGLSEEVHSSELYRSTLSLRDALQKISHRMPYAVLVWAGACFASRILLSVPNPAAETKSDHLDFINLISKLEWFCNLYKVLSPPASDSGQEFDESHHEPRRKLIDLYAAILMYEMKIICFYFGRKHSAFADAKYAGGSSFPDRGEAKRLVDEAENTFSLSNGFQVRLQLEQLFEVMQSEKMVPVDDEDPSQRDEESQLVRDLHVTEPGQGILSPESEGIVSMHELNEWMLSMQEYKDFLDWHKHDKNILWVSAGPGRGKMMLFTAIARQLSAKRKEQPTTSNLAYFFCDSSTFGTNSAVAVLKGLIRMVLVQQPSLEQYLAMRKSTGRTYFDDPSDFPALCGVFCDMLKSNDFAETYFLVDSIDECSTEDDGHGLGKLLHLIEVSTSLSSKIKWLVSSSQIETPKMKDKCYLISLDSGPTCRPLFEAMDGLISHKVSELAEEKGYGATIKKDIMENIRERSILNLLWVTIVCMVLREEDNWYAVDVLKEMPGDLHELYNASISSIQKLPRKDPTFCMEVLSTMAVAHQPLHISELPALVALPGGVDILAIVKKCSTFLEVRNNLVCFRHPSAKIHVLQYVRQSTILQAPINMLERAIRSLTTFLNEKMVTQMNATTEQIDRETYFAPVRYSSIYWMRHICEIQDIEKHPQSINAVISFLKNQFVHWLELLALMERVAMAATGLLRLETFLIAQPNCPNELIRVVRDAHQIICFHNSAVNRPGAVRAQNTLLFSPSSSITREKILPKWVTTRPLIGHREFQTLTGHVDWVRCIAFSRDGVFLASGSDDATVRIWDAQAGTMQHTLRGHSGWIYSLAFSCSGLLASGGDDSTVRLWEPITGRTHKILSGHSGQVNAITFAPDGKKLVVATMQNFFIWDIAADEPKPVEFEAHSDYIRSIVFSADGKFLISGGDDREVRVWNWDGDTCELFRTLTGHGESINCIVSSPFEYHIASGSDDGYILVWDAESGEEIKRSSQLDTSILSLAFSHDGSKLVSGCLNSVIYVWDYKKGPTQELRGHTRAVASVAFSPEGLYLASSSHDTKIRFWYDKCDETTSIGEAEHPRGQPPFSTHPIYTLAVSPDGRYIASVAGDYTITLWDGDTGERLERASRMGHSDDVSSLVFSHDGQCLASASDDKLVHIYYVADGRLRHSFSDHGDWVRCVAFSADAQYVVSGSDDFTVRVWCLESGLSEVIRGHEDYVRAVAFSPCGQYLASCSDTVRIWERASGSPTWTQKFKMDPEPTLIRAVLFYPNPDQALQILLSDGFTMWILDVQTGGMQPLQAKPYKGHVQTMWFDGRSTDYVMTMHGALPLGPEVRASGPSSDKPETQQAQPLPPARHPYGILYDDEDDSWWITWKTQKVIFIPAEYAPNCSYVNGHKVVLGCASGHTLLFKFSTDITPPIGDFGSS</sequence>
<dbReference type="InterPro" id="IPR057646">
    <property type="entry name" value="WD40_WDHD1_1st"/>
</dbReference>
<dbReference type="GO" id="GO:1990234">
    <property type="term" value="C:transferase complex"/>
    <property type="evidence" value="ECO:0007669"/>
    <property type="project" value="UniProtKB-ARBA"/>
</dbReference>
<dbReference type="PROSITE" id="PS00678">
    <property type="entry name" value="WD_REPEATS_1"/>
    <property type="match status" value="1"/>
</dbReference>